<proteinExistence type="predicted"/>
<name>A0ABS9X708_9GAMM</name>
<evidence type="ECO:0000256" key="1">
    <source>
        <dbReference type="SAM" id="MobiDB-lite"/>
    </source>
</evidence>
<evidence type="ECO:0000313" key="3">
    <source>
        <dbReference type="Proteomes" id="UP001139646"/>
    </source>
</evidence>
<keyword evidence="3" id="KW-1185">Reference proteome</keyword>
<reference evidence="2" key="1">
    <citation type="submission" date="2022-01" db="EMBL/GenBank/DDBJ databases">
        <title>Colwellia maritima, isolated from seawater.</title>
        <authorList>
            <person name="Kristyanto S."/>
            <person name="Jung J."/>
            <person name="Jeon C.O."/>
        </authorList>
    </citation>
    <scope>NUCLEOTIDE SEQUENCE</scope>
    <source>
        <strain evidence="2">MSW7</strain>
    </source>
</reference>
<feature type="region of interest" description="Disordered" evidence="1">
    <location>
        <begin position="157"/>
        <end position="186"/>
    </location>
</feature>
<dbReference type="EMBL" id="JAKKSL010000006">
    <property type="protein sequence ID" value="MCI2285870.1"/>
    <property type="molecule type" value="Genomic_DNA"/>
</dbReference>
<dbReference type="SUPFAM" id="SSF48452">
    <property type="entry name" value="TPR-like"/>
    <property type="match status" value="1"/>
</dbReference>
<protein>
    <recommendedName>
        <fullName evidence="4">Ca-activated chloride channel family protein</fullName>
    </recommendedName>
</protein>
<dbReference type="InterPro" id="IPR011990">
    <property type="entry name" value="TPR-like_helical_dom_sf"/>
</dbReference>
<comment type="caution">
    <text evidence="2">The sequence shown here is derived from an EMBL/GenBank/DDBJ whole genome shotgun (WGS) entry which is preliminary data.</text>
</comment>
<gene>
    <name evidence="2" type="ORF">L3081_23885</name>
</gene>
<organism evidence="2 3">
    <name type="scientific">Colwellia maritima</name>
    <dbReference type="NCBI Taxonomy" id="2912588"/>
    <lineage>
        <taxon>Bacteria</taxon>
        <taxon>Pseudomonadati</taxon>
        <taxon>Pseudomonadota</taxon>
        <taxon>Gammaproteobacteria</taxon>
        <taxon>Alteromonadales</taxon>
        <taxon>Colwelliaceae</taxon>
        <taxon>Colwellia</taxon>
    </lineage>
</organism>
<evidence type="ECO:0000313" key="2">
    <source>
        <dbReference type="EMBL" id="MCI2285870.1"/>
    </source>
</evidence>
<accession>A0ABS9X708</accession>
<dbReference type="RefSeq" id="WP_242288826.1">
    <property type="nucleotide sequence ID" value="NZ_JAKKSL010000006.1"/>
</dbReference>
<sequence>MVIRAMKKSINIFWQFYRARKLQLNVILLVLVMLFSYVKPQVMADLWLTRNQQGQMLFNFDYYRQAASTFNEPFWQAYSYYAAEDFDQAASIYNQFDRLKIKFFRANAMAHARHYVNAREVYQAILIENENHHGAQKNLKIVQAIINEINLTSQNQAEELGESSEALGDEPQTADGAERKDIIPQKRPQLTAEQILQDSKLNELWLRQVQKNPSRFLSYKFQKQLEQQASAIKQDDNNNE</sequence>
<evidence type="ECO:0008006" key="4">
    <source>
        <dbReference type="Google" id="ProtNLM"/>
    </source>
</evidence>
<dbReference type="Proteomes" id="UP001139646">
    <property type="component" value="Unassembled WGS sequence"/>
</dbReference>